<feature type="region of interest" description="Disordered" evidence="1">
    <location>
        <begin position="58"/>
        <end position="160"/>
    </location>
</feature>
<evidence type="ECO:0000313" key="2">
    <source>
        <dbReference type="EMBL" id="KAF7346148.1"/>
    </source>
</evidence>
<sequence length="160" mass="17296">MSDGQAQIGNCWYGTFNFHTRSEPDLNPCLGERAQVSFFISGSILLFVRPLVVFSSDPIVPSLPPSPSLDAGHTGPVTEQPSIGAVDTRGRRRANYPSSTQDPSSAPPAVPNARKQHRGGRRNNPLSRSATGNEQTQRDADTDRSANPVREADDNPTSRN</sequence>
<organism evidence="2 3">
    <name type="scientific">Mycena sanguinolenta</name>
    <dbReference type="NCBI Taxonomy" id="230812"/>
    <lineage>
        <taxon>Eukaryota</taxon>
        <taxon>Fungi</taxon>
        <taxon>Dikarya</taxon>
        <taxon>Basidiomycota</taxon>
        <taxon>Agaricomycotina</taxon>
        <taxon>Agaricomycetes</taxon>
        <taxon>Agaricomycetidae</taxon>
        <taxon>Agaricales</taxon>
        <taxon>Marasmiineae</taxon>
        <taxon>Mycenaceae</taxon>
        <taxon>Mycena</taxon>
    </lineage>
</organism>
<accession>A0A8H6XRH0</accession>
<feature type="compositionally biased region" description="Polar residues" evidence="1">
    <location>
        <begin position="124"/>
        <end position="135"/>
    </location>
</feature>
<gene>
    <name evidence="2" type="ORF">MSAN_01841600</name>
</gene>
<dbReference type="AlphaFoldDB" id="A0A8H6XRH0"/>
<evidence type="ECO:0000256" key="1">
    <source>
        <dbReference type="SAM" id="MobiDB-lite"/>
    </source>
</evidence>
<comment type="caution">
    <text evidence="2">The sequence shown here is derived from an EMBL/GenBank/DDBJ whole genome shotgun (WGS) entry which is preliminary data.</text>
</comment>
<keyword evidence="3" id="KW-1185">Reference proteome</keyword>
<name>A0A8H6XRH0_9AGAR</name>
<proteinExistence type="predicted"/>
<reference evidence="2" key="1">
    <citation type="submission" date="2020-05" db="EMBL/GenBank/DDBJ databases">
        <title>Mycena genomes resolve the evolution of fungal bioluminescence.</title>
        <authorList>
            <person name="Tsai I.J."/>
        </authorList>
    </citation>
    <scope>NUCLEOTIDE SEQUENCE</scope>
    <source>
        <strain evidence="2">160909Yilan</strain>
    </source>
</reference>
<dbReference type="EMBL" id="JACAZH010000019">
    <property type="protein sequence ID" value="KAF7346148.1"/>
    <property type="molecule type" value="Genomic_DNA"/>
</dbReference>
<protein>
    <submittedName>
        <fullName evidence="2">Uncharacterized protein</fullName>
    </submittedName>
</protein>
<dbReference type="Proteomes" id="UP000623467">
    <property type="component" value="Unassembled WGS sequence"/>
</dbReference>
<evidence type="ECO:0000313" key="3">
    <source>
        <dbReference type="Proteomes" id="UP000623467"/>
    </source>
</evidence>